<name>A0ABP7EPX6_9ACTN</name>
<evidence type="ECO:0000313" key="4">
    <source>
        <dbReference type="EMBL" id="GAA3722221.1"/>
    </source>
</evidence>
<dbReference type="Gene3D" id="1.50.10.160">
    <property type="match status" value="1"/>
</dbReference>
<gene>
    <name evidence="4" type="ORF">GCM10023082_20020</name>
</gene>
<protein>
    <submittedName>
        <fullName evidence="4">Type B diterpene cyclase</fullName>
    </submittedName>
</protein>
<dbReference type="RefSeq" id="WP_345644105.1">
    <property type="nucleotide sequence ID" value="NZ_BAABEP010000009.1"/>
</dbReference>
<sequence>METHGDTAVAREVPPGEQAARLVASVDQDEWGAVRPSLYETARVVSYAPWLTGDERRIAYLLDEQADDGSWGEGAETYRLVPTLSAVEALLSVARRRTASAELSARVCAAAARGLGALRRLPGNGPWPDTAAAEILVPALVARIREHLASPESAGSEHLGPWHRGPALPVPGGYHAEAPQYVAAKYAAVGELPVKFHHTFEGLGARLVDALVPDPGSLSCLLGSSPAATAAWADRSSPAAARPGDRVPGPGVLSSPAVRELREVGRRYGHLFPEAAPITVFERLWVAAALSRAGLLDGAGRWAARGWVERIWDAAGVRGAPGLMIDADDTAMAVLTAARLGLPFGPEPLALFHNGTHYDCYLGEDTGSVTANAHALQALTAAEGRDPGSAVAERASLADWLVSVQQPDGLWPDKWHASPYYATERTVTALAGHGGAHAEAAVARAVSRVVAEQRDDGSWGVWGGTAEETAYAVKILLRADAPDGPALARAGAYLDAVCAPGAEHRHPPLWHDKTLYAPLAMIEAEVLSARHLLGQRHG</sequence>
<dbReference type="EMBL" id="BAABEP010000009">
    <property type="protein sequence ID" value="GAA3722221.1"/>
    <property type="molecule type" value="Genomic_DNA"/>
</dbReference>
<dbReference type="Gene3D" id="1.50.10.20">
    <property type="match status" value="1"/>
</dbReference>
<keyword evidence="5" id="KW-1185">Reference proteome</keyword>
<dbReference type="InterPro" id="IPR008930">
    <property type="entry name" value="Terpenoid_cyclase/PrenylTrfase"/>
</dbReference>
<evidence type="ECO:0000259" key="3">
    <source>
        <dbReference type="Pfam" id="PF13243"/>
    </source>
</evidence>
<feature type="domain" description="Squalene cyclase C-terminal" evidence="3">
    <location>
        <begin position="369"/>
        <end position="469"/>
    </location>
</feature>
<dbReference type="Pfam" id="PF13243">
    <property type="entry name" value="SQHop_cyclase_C"/>
    <property type="match status" value="1"/>
</dbReference>
<comment type="caution">
    <text evidence="4">The sequence shown here is derived from an EMBL/GenBank/DDBJ whole genome shotgun (WGS) entry which is preliminary data.</text>
</comment>
<reference evidence="5" key="1">
    <citation type="journal article" date="2019" name="Int. J. Syst. Evol. Microbiol.">
        <title>The Global Catalogue of Microorganisms (GCM) 10K type strain sequencing project: providing services to taxonomists for standard genome sequencing and annotation.</title>
        <authorList>
            <consortium name="The Broad Institute Genomics Platform"/>
            <consortium name="The Broad Institute Genome Sequencing Center for Infectious Disease"/>
            <person name="Wu L."/>
            <person name="Ma J."/>
        </authorList>
    </citation>
    <scope>NUCLEOTIDE SEQUENCE [LARGE SCALE GENOMIC DNA]</scope>
    <source>
        <strain evidence="5">JCM 30846</strain>
    </source>
</reference>
<dbReference type="Proteomes" id="UP001499884">
    <property type="component" value="Unassembled WGS sequence"/>
</dbReference>
<organism evidence="4 5">
    <name type="scientific">Streptomyces tremellae</name>
    <dbReference type="NCBI Taxonomy" id="1124239"/>
    <lineage>
        <taxon>Bacteria</taxon>
        <taxon>Bacillati</taxon>
        <taxon>Actinomycetota</taxon>
        <taxon>Actinomycetes</taxon>
        <taxon>Kitasatosporales</taxon>
        <taxon>Streptomycetaceae</taxon>
        <taxon>Streptomyces</taxon>
    </lineage>
</organism>
<evidence type="ECO:0000256" key="1">
    <source>
        <dbReference type="ARBA" id="ARBA00022723"/>
    </source>
</evidence>
<dbReference type="InterPro" id="IPR032696">
    <property type="entry name" value="SQ_cyclase_C"/>
</dbReference>
<evidence type="ECO:0000256" key="2">
    <source>
        <dbReference type="SAM" id="MobiDB-lite"/>
    </source>
</evidence>
<evidence type="ECO:0000313" key="5">
    <source>
        <dbReference type="Proteomes" id="UP001499884"/>
    </source>
</evidence>
<accession>A0ABP7EPX6</accession>
<proteinExistence type="predicted"/>
<dbReference type="SUPFAM" id="SSF48239">
    <property type="entry name" value="Terpenoid cyclases/Protein prenyltransferases"/>
    <property type="match status" value="1"/>
</dbReference>
<feature type="region of interest" description="Disordered" evidence="2">
    <location>
        <begin position="234"/>
        <end position="253"/>
    </location>
</feature>
<keyword evidence="1" id="KW-0479">Metal-binding</keyword>